<dbReference type="InterPro" id="IPR050784">
    <property type="entry name" value="IAP"/>
</dbReference>
<dbReference type="Proteomes" id="UP001217089">
    <property type="component" value="Unassembled WGS sequence"/>
</dbReference>
<protein>
    <submittedName>
        <fullName evidence="1">Uncharacterized protein</fullName>
    </submittedName>
</protein>
<name>A0ABQ9FAU5_TEGGR</name>
<comment type="caution">
    <text evidence="1">The sequence shown here is derived from an EMBL/GenBank/DDBJ whole genome shotgun (WGS) entry which is preliminary data.</text>
</comment>
<accession>A0ABQ9FAU5</accession>
<evidence type="ECO:0000313" key="2">
    <source>
        <dbReference type="Proteomes" id="UP001217089"/>
    </source>
</evidence>
<evidence type="ECO:0000313" key="1">
    <source>
        <dbReference type="EMBL" id="KAJ8314465.1"/>
    </source>
</evidence>
<reference evidence="1 2" key="1">
    <citation type="submission" date="2022-12" db="EMBL/GenBank/DDBJ databases">
        <title>Chromosome-level genome of Tegillarca granosa.</title>
        <authorList>
            <person name="Kim J."/>
        </authorList>
    </citation>
    <scope>NUCLEOTIDE SEQUENCE [LARGE SCALE GENOMIC DNA]</scope>
    <source>
        <strain evidence="1">Teg-2019</strain>
        <tissue evidence="1">Adductor muscle</tissue>
    </source>
</reference>
<dbReference type="PANTHER" id="PTHR10044:SF139">
    <property type="entry name" value="DEATH-ASSOCIATED INHIBITOR OF APOPTOSIS 2"/>
    <property type="match status" value="1"/>
</dbReference>
<organism evidence="1 2">
    <name type="scientific">Tegillarca granosa</name>
    <name type="common">Malaysian cockle</name>
    <name type="synonym">Anadara granosa</name>
    <dbReference type="NCBI Taxonomy" id="220873"/>
    <lineage>
        <taxon>Eukaryota</taxon>
        <taxon>Metazoa</taxon>
        <taxon>Spiralia</taxon>
        <taxon>Lophotrochozoa</taxon>
        <taxon>Mollusca</taxon>
        <taxon>Bivalvia</taxon>
        <taxon>Autobranchia</taxon>
        <taxon>Pteriomorphia</taxon>
        <taxon>Arcoida</taxon>
        <taxon>Arcoidea</taxon>
        <taxon>Arcidae</taxon>
        <taxon>Tegillarca</taxon>
    </lineage>
</organism>
<dbReference type="SUPFAM" id="SSF57924">
    <property type="entry name" value="Inhibitor of apoptosis (IAP) repeat"/>
    <property type="match status" value="2"/>
</dbReference>
<gene>
    <name evidence="1" type="ORF">KUTeg_006615</name>
</gene>
<proteinExistence type="predicted"/>
<dbReference type="Gene3D" id="1.10.1170.10">
    <property type="entry name" value="Inhibitor Of Apoptosis Protein (2mihbC-IAP-1), Chain A"/>
    <property type="match status" value="2"/>
</dbReference>
<dbReference type="PANTHER" id="PTHR10044">
    <property type="entry name" value="INHIBITOR OF APOPTOSIS"/>
    <property type="match status" value="1"/>
</dbReference>
<dbReference type="EMBL" id="JARBDR010000337">
    <property type="protein sequence ID" value="KAJ8314465.1"/>
    <property type="molecule type" value="Genomic_DNA"/>
</dbReference>
<sequence>MIPWVEHARYSPKCLFVLEKNGHEFIANIQAEWRQVYCPKHSEFEELDARIRSFKNCPSSIKQKTEQLASAGFYYTEAESRKNAETPVDSIDSKATEKLLKMSVSGQKVIDAINEHTRKTGFRIFTIEELLNIILRSDANPDPESNFTITTERANMEPQGRNLSEQSFLMLKS</sequence>
<keyword evidence="2" id="KW-1185">Reference proteome</keyword>